<evidence type="ECO:0000313" key="2">
    <source>
        <dbReference type="Proteomes" id="UP000320095"/>
    </source>
</evidence>
<keyword evidence="2" id="KW-1185">Reference proteome</keyword>
<sequence length="317" mass="33683">MGPEWDPRRFRKAILAVAMSLALVAVGVSGCASHRNSTEPSHLFAADGPWRRVIASNPELDPNSAAMIAAVQPTPQLFANLVQYGIPVYASNADTPTQAVNCTKLDYGICPFAGWPVPIPSGAQPNSGSDAVMVTVDEAAGISFEFWRAFKRGDEWSTSFAAVNSIRGSGWGGAATGSGASRLAGVVRISDIAAGRIEHALALQTNNACTTFRSPALKSDGRSGRDDCIPEGARLQLDPAIDLSTLKLTSGELAVATAMQRYGGYVMDVGAAPLSVSFERDDSATSNSVGKTYQEAGFRWDYDAMEHIPWNELRVLK</sequence>
<organism evidence="1 2">
    <name type="scientific">Mycolicibacterium hodleri</name>
    <dbReference type="NCBI Taxonomy" id="49897"/>
    <lineage>
        <taxon>Bacteria</taxon>
        <taxon>Bacillati</taxon>
        <taxon>Actinomycetota</taxon>
        <taxon>Actinomycetes</taxon>
        <taxon>Mycobacteriales</taxon>
        <taxon>Mycobacteriaceae</taxon>
        <taxon>Mycolicibacterium</taxon>
    </lineage>
</organism>
<evidence type="ECO:0000313" key="1">
    <source>
        <dbReference type="EMBL" id="TPG34229.1"/>
    </source>
</evidence>
<gene>
    <name evidence="1" type="ORF">EAH80_11565</name>
</gene>
<name>A0A502EB79_9MYCO</name>
<reference evidence="1 2" key="1">
    <citation type="journal article" date="2019" name="Environ. Microbiol.">
        <title>Species interactions and distinct microbial communities in high Arctic permafrost affected cryosols are associated with the CH4 and CO2 gas fluxes.</title>
        <authorList>
            <person name="Altshuler I."/>
            <person name="Hamel J."/>
            <person name="Turney S."/>
            <person name="Magnuson E."/>
            <person name="Levesque R."/>
            <person name="Greer C."/>
            <person name="Whyte L.G."/>
        </authorList>
    </citation>
    <scope>NUCLEOTIDE SEQUENCE [LARGE SCALE GENOMIC DNA]</scope>
    <source>
        <strain evidence="1 2">S5.20</strain>
    </source>
</reference>
<proteinExistence type="predicted"/>
<comment type="caution">
    <text evidence="1">The sequence shown here is derived from an EMBL/GenBank/DDBJ whole genome shotgun (WGS) entry which is preliminary data.</text>
</comment>
<dbReference type="RefSeq" id="WP_140690625.1">
    <property type="nucleotide sequence ID" value="NZ_RCZG01000004.1"/>
</dbReference>
<dbReference type="AlphaFoldDB" id="A0A502EB79"/>
<dbReference type="Proteomes" id="UP000320095">
    <property type="component" value="Unassembled WGS sequence"/>
</dbReference>
<dbReference type="EMBL" id="RCZG01000004">
    <property type="protein sequence ID" value="TPG34229.1"/>
    <property type="molecule type" value="Genomic_DNA"/>
</dbReference>
<accession>A0A502EB79</accession>
<dbReference type="OrthoDB" id="8771597at2"/>
<protein>
    <submittedName>
        <fullName evidence="1">Uncharacterized protein</fullName>
    </submittedName>
</protein>